<evidence type="ECO:0008006" key="4">
    <source>
        <dbReference type="Google" id="ProtNLM"/>
    </source>
</evidence>
<keyword evidence="1" id="KW-1133">Transmembrane helix</keyword>
<evidence type="ECO:0000313" key="2">
    <source>
        <dbReference type="EMBL" id="GMQ29057.1"/>
    </source>
</evidence>
<keyword evidence="3" id="KW-1185">Reference proteome</keyword>
<keyword evidence="1" id="KW-0472">Membrane</keyword>
<feature type="transmembrane region" description="Helical" evidence="1">
    <location>
        <begin position="56"/>
        <end position="73"/>
    </location>
</feature>
<name>A0ABQ6PM61_9BACT</name>
<reference evidence="2 3" key="1">
    <citation type="submission" date="2023-08" db="EMBL/GenBank/DDBJ databases">
        <title>Draft genome sequence of Algoriphagus confluentis.</title>
        <authorList>
            <person name="Takatani N."/>
            <person name="Hosokawa M."/>
            <person name="Sawabe T."/>
        </authorList>
    </citation>
    <scope>NUCLEOTIDE SEQUENCE [LARGE SCALE GENOMIC DNA]</scope>
    <source>
        <strain evidence="2 3">NBRC 111222</strain>
    </source>
</reference>
<dbReference type="Proteomes" id="UP001338309">
    <property type="component" value="Unassembled WGS sequence"/>
</dbReference>
<proteinExistence type="predicted"/>
<dbReference type="Pfam" id="PF11306">
    <property type="entry name" value="DUF3108"/>
    <property type="match status" value="1"/>
</dbReference>
<keyword evidence="1" id="KW-0812">Transmembrane</keyword>
<accession>A0ABQ6PM61</accession>
<organism evidence="2 3">
    <name type="scientific">Algoriphagus confluentis</name>
    <dbReference type="NCBI Taxonomy" id="1697556"/>
    <lineage>
        <taxon>Bacteria</taxon>
        <taxon>Pseudomonadati</taxon>
        <taxon>Bacteroidota</taxon>
        <taxon>Cytophagia</taxon>
        <taxon>Cytophagales</taxon>
        <taxon>Cyclobacteriaceae</taxon>
        <taxon>Algoriphagus</taxon>
    </lineage>
</organism>
<gene>
    <name evidence="2" type="ORF">Aconfl_17000</name>
</gene>
<comment type="caution">
    <text evidence="2">The sequence shown here is derived from an EMBL/GenBank/DDBJ whole genome shotgun (WGS) entry which is preliminary data.</text>
</comment>
<sequence length="315" mass="36427">MKIKDWKFTKYPSISNRKLGLFSIAKFVHLIYPKSSIFRLEKQNLKILSVIVRKNMIRSVLFLLGILFFFHFSTSAQSNKAFTFGEELTFEVSYGWLELAEAKLQVAKRAVQEGSKAHYKIDAYGKTKGAATIFGKVNDNWGTHLDTGSLLPSVSYRHIEEGKYRKHEKVYFDQEKKLAKMELYDKENKNLKEVKEFNLPGKVQDLVSGFYYLRTMDLSHLRKGESITITGFFDKEIYNLKLIYEGKEEIDTNLGKQETFVFSPQIPKNKLFRGEYPVKVWVTTDQNKIPVKIKANLFIGSLNIDIAEAKGLRSM</sequence>
<evidence type="ECO:0000313" key="3">
    <source>
        <dbReference type="Proteomes" id="UP001338309"/>
    </source>
</evidence>
<dbReference type="EMBL" id="BTPD01000005">
    <property type="protein sequence ID" value="GMQ29057.1"/>
    <property type="molecule type" value="Genomic_DNA"/>
</dbReference>
<evidence type="ECO:0000256" key="1">
    <source>
        <dbReference type="SAM" id="Phobius"/>
    </source>
</evidence>
<protein>
    <recommendedName>
        <fullName evidence="4">DUF3108 domain-containing protein</fullName>
    </recommendedName>
</protein>
<dbReference type="InterPro" id="IPR021457">
    <property type="entry name" value="DUF3108"/>
</dbReference>